<evidence type="ECO:0000256" key="3">
    <source>
        <dbReference type="ARBA" id="ARBA00022833"/>
    </source>
</evidence>
<dbReference type="Gene3D" id="3.30.60.90">
    <property type="match status" value="5"/>
</dbReference>
<dbReference type="InterPro" id="IPR043145">
    <property type="entry name" value="Znf_ZZ_sf"/>
</dbReference>
<accession>A0A067BTM1</accession>
<reference evidence="6 7" key="1">
    <citation type="journal article" date="2013" name="PLoS Genet.">
        <title>Distinctive expansion of potential virulence genes in the genome of the oomycete fish pathogen Saprolegnia parasitica.</title>
        <authorList>
            <person name="Jiang R.H."/>
            <person name="de Bruijn I."/>
            <person name="Haas B.J."/>
            <person name="Belmonte R."/>
            <person name="Lobach L."/>
            <person name="Christie J."/>
            <person name="van den Ackerveken G."/>
            <person name="Bottin A."/>
            <person name="Bulone V."/>
            <person name="Diaz-Moreno S.M."/>
            <person name="Dumas B."/>
            <person name="Fan L."/>
            <person name="Gaulin E."/>
            <person name="Govers F."/>
            <person name="Grenville-Briggs L.J."/>
            <person name="Horner N.R."/>
            <person name="Levin J.Z."/>
            <person name="Mammella M."/>
            <person name="Meijer H.J."/>
            <person name="Morris P."/>
            <person name="Nusbaum C."/>
            <person name="Oome S."/>
            <person name="Phillips A.J."/>
            <person name="van Rooyen D."/>
            <person name="Rzeszutek E."/>
            <person name="Saraiva M."/>
            <person name="Secombes C.J."/>
            <person name="Seidl M.F."/>
            <person name="Snel B."/>
            <person name="Stassen J.H."/>
            <person name="Sykes S."/>
            <person name="Tripathy S."/>
            <person name="van den Berg H."/>
            <person name="Vega-Arreguin J.C."/>
            <person name="Wawra S."/>
            <person name="Young S.K."/>
            <person name="Zeng Q."/>
            <person name="Dieguez-Uribeondo J."/>
            <person name="Russ C."/>
            <person name="Tyler B.M."/>
            <person name="van West P."/>
        </authorList>
    </citation>
    <scope>NUCLEOTIDE SEQUENCE [LARGE SCALE GENOMIC DNA]</scope>
    <source>
        <strain evidence="6 7">CBS 223.65</strain>
    </source>
</reference>
<keyword evidence="2 4" id="KW-0863">Zinc-finger</keyword>
<evidence type="ECO:0000256" key="2">
    <source>
        <dbReference type="ARBA" id="ARBA00022771"/>
    </source>
</evidence>
<dbReference type="OMA" id="FRIRIRP"/>
<dbReference type="AlphaFoldDB" id="A0A067BTM1"/>
<dbReference type="SMART" id="SM00291">
    <property type="entry name" value="ZnF_ZZ"/>
    <property type="match status" value="6"/>
</dbReference>
<dbReference type="PANTHER" id="PTHR20930:SF0">
    <property type="entry name" value="PROTEIN ILRUN"/>
    <property type="match status" value="1"/>
</dbReference>
<feature type="domain" description="ZZ-type" evidence="5">
    <location>
        <begin position="270"/>
        <end position="327"/>
    </location>
</feature>
<dbReference type="Pfam" id="PF00569">
    <property type="entry name" value="ZZ"/>
    <property type="match status" value="3"/>
</dbReference>
<dbReference type="KEGG" id="spar:SPRG_16859"/>
<dbReference type="OrthoDB" id="661148at2759"/>
<evidence type="ECO:0000256" key="4">
    <source>
        <dbReference type="PROSITE-ProRule" id="PRU00228"/>
    </source>
</evidence>
<dbReference type="GO" id="GO:0008270">
    <property type="term" value="F:zinc ion binding"/>
    <property type="evidence" value="ECO:0007669"/>
    <property type="project" value="UniProtKB-KW"/>
</dbReference>
<evidence type="ECO:0000256" key="1">
    <source>
        <dbReference type="ARBA" id="ARBA00022723"/>
    </source>
</evidence>
<dbReference type="InterPro" id="IPR000433">
    <property type="entry name" value="Znf_ZZ"/>
</dbReference>
<evidence type="ECO:0000313" key="7">
    <source>
        <dbReference type="Proteomes" id="UP000030745"/>
    </source>
</evidence>
<dbReference type="PANTHER" id="PTHR20930">
    <property type="entry name" value="OVARIAN CARCINOMA ANTIGEN CA125-RELATED"/>
    <property type="match status" value="1"/>
</dbReference>
<gene>
    <name evidence="6" type="ORF">SPRG_16859</name>
</gene>
<dbReference type="RefSeq" id="XP_012211671.1">
    <property type="nucleotide sequence ID" value="XM_012356281.1"/>
</dbReference>
<dbReference type="SUPFAM" id="SSF57850">
    <property type="entry name" value="RING/U-box"/>
    <property type="match status" value="6"/>
</dbReference>
<dbReference type="Proteomes" id="UP000030745">
    <property type="component" value="Unassembled WGS sequence"/>
</dbReference>
<name>A0A067BTM1_SAPPC</name>
<proteinExistence type="predicted"/>
<keyword evidence="3" id="KW-0862">Zinc</keyword>
<organism evidence="6 7">
    <name type="scientific">Saprolegnia parasitica (strain CBS 223.65)</name>
    <dbReference type="NCBI Taxonomy" id="695850"/>
    <lineage>
        <taxon>Eukaryota</taxon>
        <taxon>Sar</taxon>
        <taxon>Stramenopiles</taxon>
        <taxon>Oomycota</taxon>
        <taxon>Saprolegniomycetes</taxon>
        <taxon>Saprolegniales</taxon>
        <taxon>Saprolegniaceae</taxon>
        <taxon>Saprolegnia</taxon>
    </lineage>
</organism>
<dbReference type="PROSITE" id="PS50135">
    <property type="entry name" value="ZF_ZZ_2"/>
    <property type="match status" value="1"/>
</dbReference>
<dbReference type="GeneID" id="24138447"/>
<dbReference type="EMBL" id="KK583610">
    <property type="protein sequence ID" value="KDO17621.1"/>
    <property type="molecule type" value="Genomic_DNA"/>
</dbReference>
<evidence type="ECO:0000313" key="6">
    <source>
        <dbReference type="EMBL" id="KDO17621.1"/>
    </source>
</evidence>
<keyword evidence="1" id="KW-0479">Metal-binding</keyword>
<protein>
    <recommendedName>
        <fullName evidence="5">ZZ-type domain-containing protein</fullName>
    </recommendedName>
</protein>
<evidence type="ECO:0000259" key="5">
    <source>
        <dbReference type="PROSITE" id="PS50135"/>
    </source>
</evidence>
<sequence>MSTVVPAEHPVACEGCKAFPIVGVRYQSTKVPSVDLCRFCVLKPDWPRTHGPFAMHNAPPTHSARCGGCNVSPIVGPLATSTKDPEFHMCHLCARSGKFNRAHGPFNVLHGTATHHGTTCFGCHVSPIVGPRVMSETKPTVNLCGSCAVSGRHNSSLGPFRIRIEPPYVHPGVACQGCKAPSIVGPRYQSTKDPTTDFCARCHAQRTDVYGPFFVWQMPAVHEGVSCSECNVLAIAGTRYKSTQDNLCPMCYSSGKGSGDFTQIETAAVHDNVSCSDCRTMPIRGIRYRSLSTRNYNLCRTCVEIDSSRGPFQLHLTPKTRTTRMTPLGTGMHFLLGLAMDTYRVHHMAEALLGENGLFGDDGLDEFQVDVGDPMDPLWSSDGVEDVHGTTNLYDAIGEHSGTLSNPHTVDGADCDGSFGEIVGTILETVGGMASSVFGAFFG</sequence>
<dbReference type="VEuPathDB" id="FungiDB:SPRG_16859"/>
<keyword evidence="7" id="KW-1185">Reference proteome</keyword>